<keyword evidence="2" id="KW-1185">Reference proteome</keyword>
<comment type="caution">
    <text evidence="1">The sequence shown here is derived from an EMBL/GenBank/DDBJ whole genome shotgun (WGS) entry which is preliminary data.</text>
</comment>
<accession>A0AC60PBN5</accession>
<dbReference type="Proteomes" id="UP000805193">
    <property type="component" value="Unassembled WGS sequence"/>
</dbReference>
<evidence type="ECO:0000313" key="1">
    <source>
        <dbReference type="EMBL" id="KAG0417034.1"/>
    </source>
</evidence>
<organism evidence="1 2">
    <name type="scientific">Ixodes persulcatus</name>
    <name type="common">Taiga tick</name>
    <dbReference type="NCBI Taxonomy" id="34615"/>
    <lineage>
        <taxon>Eukaryota</taxon>
        <taxon>Metazoa</taxon>
        <taxon>Ecdysozoa</taxon>
        <taxon>Arthropoda</taxon>
        <taxon>Chelicerata</taxon>
        <taxon>Arachnida</taxon>
        <taxon>Acari</taxon>
        <taxon>Parasitiformes</taxon>
        <taxon>Ixodida</taxon>
        <taxon>Ixodoidea</taxon>
        <taxon>Ixodidae</taxon>
        <taxon>Ixodinae</taxon>
        <taxon>Ixodes</taxon>
    </lineage>
</organism>
<name>A0AC60PBN5_IXOPE</name>
<reference evidence="1 2" key="1">
    <citation type="journal article" date="2020" name="Cell">
        <title>Large-Scale Comparative Analyses of Tick Genomes Elucidate Their Genetic Diversity and Vector Capacities.</title>
        <authorList>
            <consortium name="Tick Genome and Microbiome Consortium (TIGMIC)"/>
            <person name="Jia N."/>
            <person name="Wang J."/>
            <person name="Shi W."/>
            <person name="Du L."/>
            <person name="Sun Y."/>
            <person name="Zhan W."/>
            <person name="Jiang J.F."/>
            <person name="Wang Q."/>
            <person name="Zhang B."/>
            <person name="Ji P."/>
            <person name="Bell-Sakyi L."/>
            <person name="Cui X.M."/>
            <person name="Yuan T.T."/>
            <person name="Jiang B.G."/>
            <person name="Yang W.F."/>
            <person name="Lam T.T."/>
            <person name="Chang Q.C."/>
            <person name="Ding S.J."/>
            <person name="Wang X.J."/>
            <person name="Zhu J.G."/>
            <person name="Ruan X.D."/>
            <person name="Zhao L."/>
            <person name="Wei J.T."/>
            <person name="Ye R.Z."/>
            <person name="Que T.C."/>
            <person name="Du C.H."/>
            <person name="Zhou Y.H."/>
            <person name="Cheng J.X."/>
            <person name="Dai P.F."/>
            <person name="Guo W.B."/>
            <person name="Han X.H."/>
            <person name="Huang E.J."/>
            <person name="Li L.F."/>
            <person name="Wei W."/>
            <person name="Gao Y.C."/>
            <person name="Liu J.Z."/>
            <person name="Shao H.Z."/>
            <person name="Wang X."/>
            <person name="Wang C.C."/>
            <person name="Yang T.C."/>
            <person name="Huo Q.B."/>
            <person name="Li W."/>
            <person name="Chen H.Y."/>
            <person name="Chen S.E."/>
            <person name="Zhou L.G."/>
            <person name="Ni X.B."/>
            <person name="Tian J.H."/>
            <person name="Sheng Y."/>
            <person name="Liu T."/>
            <person name="Pan Y.S."/>
            <person name="Xia L.Y."/>
            <person name="Li J."/>
            <person name="Zhao F."/>
            <person name="Cao W.C."/>
        </authorList>
    </citation>
    <scope>NUCLEOTIDE SEQUENCE [LARGE SCALE GENOMIC DNA]</scope>
    <source>
        <strain evidence="1">Iper-2018</strain>
    </source>
</reference>
<evidence type="ECO:0000313" key="2">
    <source>
        <dbReference type="Proteomes" id="UP000805193"/>
    </source>
</evidence>
<dbReference type="EMBL" id="JABSTQ010010893">
    <property type="protein sequence ID" value="KAG0417034.1"/>
    <property type="molecule type" value="Genomic_DNA"/>
</dbReference>
<sequence length="245" mass="27144">MRSTDTHPDVIALQETHGDFAIRGYEKFPHPSIVHKPRGTTTAPLREHAASLNSTPSGHLAVHVKGSEEPPPSDLAAFNNYAFRNSGHLILKYAFLRELFLQRLPVNVRMILASASVLVLPELSKLVDAVIDVSTPTSTQVAVLQDQQPHFSGAAPCDTLCPLEDIREQFHREMQNLSVRILAIATRSTSPHKRRLSTRPRPVSPAATRAKSPDTRLCWYYRTFGEDARNCVFPCSASGNALTHH</sequence>
<gene>
    <name evidence="1" type="ORF">HPB47_005932</name>
</gene>
<protein>
    <submittedName>
        <fullName evidence="1">Uncharacterized protein</fullName>
    </submittedName>
</protein>
<proteinExistence type="predicted"/>